<feature type="compositionally biased region" description="Polar residues" evidence="1">
    <location>
        <begin position="313"/>
        <end position="330"/>
    </location>
</feature>
<sequence>MGVAMDDDAGGGWLTVDFCFRIFSGADPETISSTGTEEDSSLSDDDKRQDGSTDPELHSDTVGSNQKEGESHIPGATCQPDNLQSPQSCVSKSRSRSSSSSRSESPGYGSYRSVASSEQSSKNSSDSESRRYTEQSEPESSPEEIVEEVVYEEVVLEDGDDLESILSHGSFLKGTKDVRLKTVAAHKDDLDDKDDDVMLIEREEREEEQEVISVDDEDPVITPATGDSTTGDGNVVAIGVEQRMERTSLEQSDIKISVDSLECITSTLSDTTTVTSVGSSSRDSISSQMETAMECHDVNSKLSEQCDVGCGDNMTNTGEQQSQPLQSGDNVQHMENDSKPELEEGEIEDSSSECEELDEENIQVEMDIEKGNTDDQLLTQHANKDGASGKKKKVRVIKRIIKVIRKKPKLEGQSASVVSRELPKKPRVSHQAKYRQDTNIPSDYMNVRIKTEPGLEQSTSCGTSPRSSSASRSIAKSSVHAKVKREPSTAATEHSDLASVSEKSLNQMEILELEMRARAIKAMLKKQEEKDKHVDPKAKKRIKLKRKMTEN</sequence>
<feature type="compositionally biased region" description="Basic and acidic residues" evidence="1">
    <location>
        <begin position="525"/>
        <end position="537"/>
    </location>
</feature>
<feature type="compositionally biased region" description="Acidic residues" evidence="1">
    <location>
        <begin position="343"/>
        <end position="362"/>
    </location>
</feature>
<dbReference type="EMBL" id="JAODUP010000384">
    <property type="protein sequence ID" value="KAK2150881.1"/>
    <property type="molecule type" value="Genomic_DNA"/>
</dbReference>
<organism evidence="2 3">
    <name type="scientific">Paralvinella palmiformis</name>
    <dbReference type="NCBI Taxonomy" id="53620"/>
    <lineage>
        <taxon>Eukaryota</taxon>
        <taxon>Metazoa</taxon>
        <taxon>Spiralia</taxon>
        <taxon>Lophotrochozoa</taxon>
        <taxon>Annelida</taxon>
        <taxon>Polychaeta</taxon>
        <taxon>Sedentaria</taxon>
        <taxon>Canalipalpata</taxon>
        <taxon>Terebellida</taxon>
        <taxon>Terebelliformia</taxon>
        <taxon>Alvinellidae</taxon>
        <taxon>Paralvinella</taxon>
    </lineage>
</organism>
<feature type="region of interest" description="Disordered" evidence="1">
    <location>
        <begin position="26"/>
        <end position="146"/>
    </location>
</feature>
<feature type="region of interest" description="Disordered" evidence="1">
    <location>
        <begin position="271"/>
        <end position="290"/>
    </location>
</feature>
<feature type="region of interest" description="Disordered" evidence="1">
    <location>
        <begin position="304"/>
        <end position="392"/>
    </location>
</feature>
<accession>A0AAD9N0U5</accession>
<feature type="compositionally biased region" description="Low complexity" evidence="1">
    <location>
        <begin position="271"/>
        <end position="287"/>
    </location>
</feature>
<feature type="compositionally biased region" description="Basic and acidic residues" evidence="1">
    <location>
        <begin position="44"/>
        <end position="59"/>
    </location>
</feature>
<feature type="compositionally biased region" description="Low complexity" evidence="1">
    <location>
        <begin position="458"/>
        <end position="478"/>
    </location>
</feature>
<gene>
    <name evidence="2" type="ORF">LSH36_384g04000</name>
</gene>
<feature type="compositionally biased region" description="Acidic residues" evidence="1">
    <location>
        <begin position="136"/>
        <end position="146"/>
    </location>
</feature>
<evidence type="ECO:0000313" key="3">
    <source>
        <dbReference type="Proteomes" id="UP001208570"/>
    </source>
</evidence>
<proteinExistence type="predicted"/>
<feature type="compositionally biased region" description="Acidic residues" evidence="1">
    <location>
        <begin position="204"/>
        <end position="219"/>
    </location>
</feature>
<reference evidence="2" key="1">
    <citation type="journal article" date="2023" name="Mol. Biol. Evol.">
        <title>Third-Generation Sequencing Reveals the Adaptive Role of the Epigenome in Three Deep-Sea Polychaetes.</title>
        <authorList>
            <person name="Perez M."/>
            <person name="Aroh O."/>
            <person name="Sun Y."/>
            <person name="Lan Y."/>
            <person name="Juniper S.K."/>
            <person name="Young C.R."/>
            <person name="Angers B."/>
            <person name="Qian P.Y."/>
        </authorList>
    </citation>
    <scope>NUCLEOTIDE SEQUENCE</scope>
    <source>
        <strain evidence="2">P08H-3</strain>
    </source>
</reference>
<dbReference type="Proteomes" id="UP001208570">
    <property type="component" value="Unassembled WGS sequence"/>
</dbReference>
<dbReference type="AlphaFoldDB" id="A0AAD9N0U5"/>
<feature type="compositionally biased region" description="Low complexity" evidence="1">
    <location>
        <begin position="84"/>
        <end position="124"/>
    </location>
</feature>
<evidence type="ECO:0000256" key="1">
    <source>
        <dbReference type="SAM" id="MobiDB-lite"/>
    </source>
</evidence>
<feature type="compositionally biased region" description="Basic residues" evidence="1">
    <location>
        <begin position="538"/>
        <end position="551"/>
    </location>
</feature>
<feature type="compositionally biased region" description="Basic and acidic residues" evidence="1">
    <location>
        <begin position="125"/>
        <end position="134"/>
    </location>
</feature>
<protein>
    <submittedName>
        <fullName evidence="2">Uncharacterized protein</fullName>
    </submittedName>
</protein>
<comment type="caution">
    <text evidence="2">The sequence shown here is derived from an EMBL/GenBank/DDBJ whole genome shotgun (WGS) entry which is preliminary data.</text>
</comment>
<name>A0AAD9N0U5_9ANNE</name>
<feature type="compositionally biased region" description="Basic and acidic residues" evidence="1">
    <location>
        <begin position="332"/>
        <end position="342"/>
    </location>
</feature>
<feature type="region of interest" description="Disordered" evidence="1">
    <location>
        <begin position="204"/>
        <end position="233"/>
    </location>
</feature>
<feature type="region of interest" description="Disordered" evidence="1">
    <location>
        <begin position="524"/>
        <end position="551"/>
    </location>
</feature>
<evidence type="ECO:0000313" key="2">
    <source>
        <dbReference type="EMBL" id="KAK2150881.1"/>
    </source>
</evidence>
<keyword evidence="3" id="KW-1185">Reference proteome</keyword>
<feature type="region of interest" description="Disordered" evidence="1">
    <location>
        <begin position="408"/>
        <end position="505"/>
    </location>
</feature>